<dbReference type="NCBIfam" id="TIGR00069">
    <property type="entry name" value="hisD"/>
    <property type="match status" value="1"/>
</dbReference>
<keyword evidence="6" id="KW-0560">Oxidoreductase</keyword>
<dbReference type="PIRSF" id="PIRSF000099">
    <property type="entry name" value="Histidinol_dh"/>
    <property type="match status" value="1"/>
</dbReference>
<dbReference type="SUPFAM" id="SSF53720">
    <property type="entry name" value="ALDH-like"/>
    <property type="match status" value="1"/>
</dbReference>
<dbReference type="GO" id="GO:0005829">
    <property type="term" value="C:cytosol"/>
    <property type="evidence" value="ECO:0007669"/>
    <property type="project" value="TreeGrafter"/>
</dbReference>
<dbReference type="PANTHER" id="PTHR21256:SF2">
    <property type="entry name" value="HISTIDINE BIOSYNTHESIS TRIFUNCTIONAL PROTEIN"/>
    <property type="match status" value="1"/>
</dbReference>
<dbReference type="PRINTS" id="PR00083">
    <property type="entry name" value="HOLDHDRGNASE"/>
</dbReference>
<organism evidence="8">
    <name type="scientific">Compsopogon caeruleus</name>
    <dbReference type="NCBI Taxonomy" id="31354"/>
    <lineage>
        <taxon>Eukaryota</taxon>
        <taxon>Rhodophyta</taxon>
        <taxon>Compsopogonophyceae</taxon>
        <taxon>Compsopogonales</taxon>
        <taxon>Compsopogonaceae</taxon>
        <taxon>Compsopogon</taxon>
    </lineage>
</organism>
<proteinExistence type="inferred from homology"/>
<dbReference type="FunFam" id="3.40.50.1980:FF:000001">
    <property type="entry name" value="Histidinol dehydrogenase"/>
    <property type="match status" value="1"/>
</dbReference>
<dbReference type="GO" id="GO:0051287">
    <property type="term" value="F:NAD binding"/>
    <property type="evidence" value="ECO:0007669"/>
    <property type="project" value="InterPro"/>
</dbReference>
<evidence type="ECO:0000256" key="3">
    <source>
        <dbReference type="ARBA" id="ARBA00010178"/>
    </source>
</evidence>
<dbReference type="UniPathway" id="UPA00031">
    <property type="reaction ID" value="UER00014"/>
</dbReference>
<evidence type="ECO:0000313" key="8">
    <source>
        <dbReference type="EMBL" id="CAD9236665.1"/>
    </source>
</evidence>
<comment type="cofactor">
    <cofactor evidence="1">
        <name>Zn(2+)</name>
        <dbReference type="ChEBI" id="CHEBI:29105"/>
    </cofactor>
</comment>
<dbReference type="CDD" id="cd06572">
    <property type="entry name" value="Histidinol_dh"/>
    <property type="match status" value="1"/>
</dbReference>
<dbReference type="GO" id="GO:0000105">
    <property type="term" value="P:L-histidine biosynthetic process"/>
    <property type="evidence" value="ECO:0007669"/>
    <property type="project" value="UniProtKB-UniPathway"/>
</dbReference>
<name>A0A7S1XGU2_9RHOD</name>
<dbReference type="AlphaFoldDB" id="A0A7S1XGU2"/>
<protein>
    <recommendedName>
        <fullName evidence="9">Histidinol dehydrogenase</fullName>
    </recommendedName>
</protein>
<sequence>MVDVYSAEEARGGILRRLPMEDAKVPPHVQAGLNEFFQCEGITPHEAVRRILKDVSERGDAAVQHWNETIDKVKLPQVELPSERLVQVLSNQDPQFVDALRVARDRIVEFHRQQPITSWITTSLGGQLGQLVTPIERIAVYVPGGTAPLPSTVLMSALPAVVAGSREIMILSPPGKATGSISDATLAACAVVSELPQVNLRVFQVGGAQAIAAAAFGTESIPRADKIVGPGNLFVTLAKREVFGRVGIDGIYGPTEALVLADGTADPRLVAADLLAQAEHDFLAIPILITPDRSLALAVQSEVERQLETLPRKEVAAHSLKSQGGIVLGQDMEECIQLTNDFAAEHVSLAVSSPWDLVGKVRNAGGLFLGEKSCEVLGDYIAGPSHVMPTGGSARFSGPLSVIDFVKIISLVGLDQTSILKIAPLAERIAREEGLDAHANAARMRYADDTQR</sequence>
<evidence type="ECO:0000256" key="4">
    <source>
        <dbReference type="ARBA" id="ARBA00022723"/>
    </source>
</evidence>
<keyword evidence="4" id="KW-0479">Metal-binding</keyword>
<comment type="similarity">
    <text evidence="3 7">Belongs to the histidinol dehydrogenase family.</text>
</comment>
<gene>
    <name evidence="8" type="ORF">CCAE0312_LOCUS8762</name>
</gene>
<evidence type="ECO:0000256" key="5">
    <source>
        <dbReference type="ARBA" id="ARBA00022833"/>
    </source>
</evidence>
<evidence type="ECO:0000256" key="1">
    <source>
        <dbReference type="ARBA" id="ARBA00001947"/>
    </source>
</evidence>
<dbReference type="InterPro" id="IPR012131">
    <property type="entry name" value="Hstdl_DH"/>
</dbReference>
<dbReference type="EMBL" id="HBGH01015774">
    <property type="protein sequence ID" value="CAD9236665.1"/>
    <property type="molecule type" value="Transcribed_RNA"/>
</dbReference>
<dbReference type="GO" id="GO:0004399">
    <property type="term" value="F:histidinol dehydrogenase activity"/>
    <property type="evidence" value="ECO:0007669"/>
    <property type="project" value="InterPro"/>
</dbReference>
<dbReference type="InterPro" id="IPR016161">
    <property type="entry name" value="Ald_DH/histidinol_DH"/>
</dbReference>
<evidence type="ECO:0000256" key="2">
    <source>
        <dbReference type="ARBA" id="ARBA00004940"/>
    </source>
</evidence>
<evidence type="ECO:0000256" key="6">
    <source>
        <dbReference type="ARBA" id="ARBA00023002"/>
    </source>
</evidence>
<evidence type="ECO:0000256" key="7">
    <source>
        <dbReference type="RuleBase" id="RU004175"/>
    </source>
</evidence>
<dbReference type="PANTHER" id="PTHR21256">
    <property type="entry name" value="HISTIDINOL DEHYDROGENASE HDH"/>
    <property type="match status" value="1"/>
</dbReference>
<accession>A0A7S1XGU2</accession>
<dbReference type="InterPro" id="IPR022695">
    <property type="entry name" value="Histidinol_DH_monofunct"/>
</dbReference>
<reference evidence="8" key="1">
    <citation type="submission" date="2021-01" db="EMBL/GenBank/DDBJ databases">
        <authorList>
            <person name="Corre E."/>
            <person name="Pelletier E."/>
            <person name="Niang G."/>
            <person name="Scheremetjew M."/>
            <person name="Finn R."/>
            <person name="Kale V."/>
            <person name="Holt S."/>
            <person name="Cochrane G."/>
            <person name="Meng A."/>
            <person name="Brown T."/>
            <person name="Cohen L."/>
        </authorList>
    </citation>
    <scope>NUCLEOTIDE SEQUENCE</scope>
    <source>
        <strain evidence="8">SAG 36.94</strain>
    </source>
</reference>
<comment type="pathway">
    <text evidence="2">Amino-acid biosynthesis; L-histidine biosynthesis; L-histidine from 5-phospho-alpha-D-ribose 1-diphosphate: step 9/9.</text>
</comment>
<dbReference type="Pfam" id="PF00815">
    <property type="entry name" value="Histidinol_dh"/>
    <property type="match status" value="1"/>
</dbReference>
<evidence type="ECO:0008006" key="9">
    <source>
        <dbReference type="Google" id="ProtNLM"/>
    </source>
</evidence>
<dbReference type="HAMAP" id="MF_01024">
    <property type="entry name" value="HisD"/>
    <property type="match status" value="1"/>
</dbReference>
<dbReference type="GO" id="GO:0046872">
    <property type="term" value="F:metal ion binding"/>
    <property type="evidence" value="ECO:0007669"/>
    <property type="project" value="UniProtKB-KW"/>
</dbReference>
<dbReference type="PROSITE" id="PS00611">
    <property type="entry name" value="HISOL_DEHYDROGENASE"/>
    <property type="match status" value="1"/>
</dbReference>
<dbReference type="Gene3D" id="3.40.50.1980">
    <property type="entry name" value="Nitrogenase molybdenum iron protein domain"/>
    <property type="match status" value="2"/>
</dbReference>
<keyword evidence="5" id="KW-0862">Zinc</keyword>
<dbReference type="InterPro" id="IPR001692">
    <property type="entry name" value="Histidinol_DH_CS"/>
</dbReference>
<dbReference type="Gene3D" id="1.20.5.1300">
    <property type="match status" value="1"/>
</dbReference>